<evidence type="ECO:0000256" key="1">
    <source>
        <dbReference type="SAM" id="Coils"/>
    </source>
</evidence>
<feature type="coiled-coil region" evidence="1">
    <location>
        <begin position="297"/>
        <end position="324"/>
    </location>
</feature>
<gene>
    <name evidence="3" type="ORF">RR48_14308</name>
</gene>
<feature type="compositionally biased region" description="Low complexity" evidence="2">
    <location>
        <begin position="187"/>
        <end position="197"/>
    </location>
</feature>
<reference evidence="3 4" key="1">
    <citation type="journal article" date="2015" name="Nat. Commun.">
        <title>Outbred genome sequencing and CRISPR/Cas9 gene editing in butterflies.</title>
        <authorList>
            <person name="Li X."/>
            <person name="Fan D."/>
            <person name="Zhang W."/>
            <person name="Liu G."/>
            <person name="Zhang L."/>
            <person name="Zhao L."/>
            <person name="Fang X."/>
            <person name="Chen L."/>
            <person name="Dong Y."/>
            <person name="Chen Y."/>
            <person name="Ding Y."/>
            <person name="Zhao R."/>
            <person name="Feng M."/>
            <person name="Zhu Y."/>
            <person name="Feng Y."/>
            <person name="Jiang X."/>
            <person name="Zhu D."/>
            <person name="Xiang H."/>
            <person name="Feng X."/>
            <person name="Li S."/>
            <person name="Wang J."/>
            <person name="Zhang G."/>
            <person name="Kronforst M.R."/>
            <person name="Wang W."/>
        </authorList>
    </citation>
    <scope>NUCLEOTIDE SEQUENCE [LARGE SCALE GENOMIC DNA]</scope>
    <source>
        <strain evidence="3">Ya'a_city_454_Pm</strain>
        <tissue evidence="3">Whole body</tissue>
    </source>
</reference>
<evidence type="ECO:0000313" key="4">
    <source>
        <dbReference type="Proteomes" id="UP000053240"/>
    </source>
</evidence>
<feature type="compositionally biased region" description="Acidic residues" evidence="2">
    <location>
        <begin position="100"/>
        <end position="139"/>
    </location>
</feature>
<dbReference type="Proteomes" id="UP000053240">
    <property type="component" value="Unassembled WGS sequence"/>
</dbReference>
<organism evidence="3 4">
    <name type="scientific">Papilio machaon</name>
    <name type="common">Old World swallowtail butterfly</name>
    <dbReference type="NCBI Taxonomy" id="76193"/>
    <lineage>
        <taxon>Eukaryota</taxon>
        <taxon>Metazoa</taxon>
        <taxon>Ecdysozoa</taxon>
        <taxon>Arthropoda</taxon>
        <taxon>Hexapoda</taxon>
        <taxon>Insecta</taxon>
        <taxon>Pterygota</taxon>
        <taxon>Neoptera</taxon>
        <taxon>Endopterygota</taxon>
        <taxon>Lepidoptera</taxon>
        <taxon>Glossata</taxon>
        <taxon>Ditrysia</taxon>
        <taxon>Papilionoidea</taxon>
        <taxon>Papilionidae</taxon>
        <taxon>Papilioninae</taxon>
        <taxon>Papilio</taxon>
    </lineage>
</organism>
<dbReference type="InParanoid" id="A0A194QMJ2"/>
<evidence type="ECO:0000256" key="2">
    <source>
        <dbReference type="SAM" id="MobiDB-lite"/>
    </source>
</evidence>
<protein>
    <submittedName>
        <fullName evidence="3">Uncharacterized protein</fullName>
    </submittedName>
</protein>
<feature type="region of interest" description="Disordered" evidence="2">
    <location>
        <begin position="263"/>
        <end position="287"/>
    </location>
</feature>
<name>A0A194QMJ2_PAPMA</name>
<sequence>MIRSSLASFNSSRPKWVYPTVEIPIRRQIWFMFAALAIVVVQSKRLDPGPQTFIEKTPAVQNPQKRYVTKEVVVYLTPSQIKAIQEGKGFVSAEPADQAEPAEEIEPETEEQQPEQDELFELSPEELEQSQPAEEEENQAEPAAPVEEPTSEQIEDDPELAWIFRQDDKNFVPSPEDPYAYLRYYPETETQTEQAQPESEEEAEEETEEAQPETQQEQQQRFRLVPFESATERPAPSTTKAPQEEPIRERWLRLLELNRAQLRKQLGSQQTTTTTTTEQPRPDGETTLSRFRFSARYNDQKQAIENEERRKVQLERQRANIRAEGRGNRAPFIIRKDGTIARQRQSGLIKRVKVPTPVLVPIPEPFEVKVPHPFPVPLEIFRPLANQSGKQKKGEAKKTAAAARIENERPRPTTTRRPTTTTTTTTTERPSAQERRIASDNRKEVTVEVPTRQRGQPERITIIRHIWDK</sequence>
<dbReference type="STRING" id="76193.A0A194QMJ2"/>
<proteinExistence type="predicted"/>
<feature type="region of interest" description="Disordered" evidence="2">
    <location>
        <begin position="385"/>
        <end position="456"/>
    </location>
</feature>
<dbReference type="AlphaFoldDB" id="A0A194QMJ2"/>
<dbReference type="EMBL" id="KQ461196">
    <property type="protein sequence ID" value="KPJ06569.1"/>
    <property type="molecule type" value="Genomic_DNA"/>
</dbReference>
<feature type="compositionally biased region" description="Acidic residues" evidence="2">
    <location>
        <begin position="198"/>
        <end position="211"/>
    </location>
</feature>
<evidence type="ECO:0000313" key="3">
    <source>
        <dbReference type="EMBL" id="KPJ06569.1"/>
    </source>
</evidence>
<keyword evidence="4" id="KW-1185">Reference proteome</keyword>
<feature type="region of interest" description="Disordered" evidence="2">
    <location>
        <begin position="90"/>
        <end position="250"/>
    </location>
</feature>
<feature type="compositionally biased region" description="Low complexity" evidence="2">
    <location>
        <begin position="412"/>
        <end position="430"/>
    </location>
</feature>
<keyword evidence="1" id="KW-0175">Coiled coil</keyword>
<feature type="compositionally biased region" description="Acidic residues" evidence="2">
    <location>
        <begin position="149"/>
        <end position="159"/>
    </location>
</feature>
<feature type="compositionally biased region" description="Basic and acidic residues" evidence="2">
    <location>
        <begin position="431"/>
        <end position="446"/>
    </location>
</feature>
<accession>A0A194QMJ2</accession>